<comment type="subcellular location">
    <subcellularLocation>
        <location evidence="1">Membrane</location>
        <topology evidence="1">Multi-pass membrane protein</topology>
    </subcellularLocation>
</comment>
<keyword evidence="4 6" id="KW-1133">Transmembrane helix</keyword>
<dbReference type="GO" id="GO:0016020">
    <property type="term" value="C:membrane"/>
    <property type="evidence" value="ECO:0007669"/>
    <property type="project" value="UniProtKB-SubCell"/>
</dbReference>
<dbReference type="SUPFAM" id="SSF103481">
    <property type="entry name" value="Multidrug resistance efflux transporter EmrE"/>
    <property type="match status" value="2"/>
</dbReference>
<dbReference type="AlphaFoldDB" id="A0A840X2M5"/>
<sequence>MKTDWISWAGVLSLSIMWGSAFALTDVALGGAGPEVVAFSRIFLAAIVITSVALLTGKGLPRTLEHWGWCTAVGLLSLALPFMLISWAQQTLASSITGVLIGAAPLFILLLARLILKEAIRPRQWIGFVVGVIGIAVLSGIEAILDGAPPLPQLAVIAAALCYAGSSVTTKVMPPLHPFSATAAGLIVATLMLAPFGASGFVTALPDAPHGPLMAILALGLVQTGAAQILRYYTVKRSGPVFMSMVSYLIPIWAALLGVTFLSEPITLRMLAGSALILSGLFIARNRPKRD</sequence>
<feature type="transmembrane region" description="Helical" evidence="6">
    <location>
        <begin position="39"/>
        <end position="57"/>
    </location>
</feature>
<dbReference type="InterPro" id="IPR037185">
    <property type="entry name" value="EmrE-like"/>
</dbReference>
<dbReference type="EMBL" id="JACIJS010000006">
    <property type="protein sequence ID" value="MBB5516096.1"/>
    <property type="molecule type" value="Genomic_DNA"/>
</dbReference>
<evidence type="ECO:0000256" key="2">
    <source>
        <dbReference type="ARBA" id="ARBA00007362"/>
    </source>
</evidence>
<dbReference type="Proteomes" id="UP000553766">
    <property type="component" value="Unassembled WGS sequence"/>
</dbReference>
<organism evidence="8 9">
    <name type="scientific">Rubricella aquisinus</name>
    <dbReference type="NCBI Taxonomy" id="2028108"/>
    <lineage>
        <taxon>Bacteria</taxon>
        <taxon>Pseudomonadati</taxon>
        <taxon>Pseudomonadota</taxon>
        <taxon>Alphaproteobacteria</taxon>
        <taxon>Rhodobacterales</taxon>
        <taxon>Paracoccaceae</taxon>
        <taxon>Rubricella</taxon>
    </lineage>
</organism>
<dbReference type="InterPro" id="IPR000620">
    <property type="entry name" value="EamA_dom"/>
</dbReference>
<evidence type="ECO:0000256" key="5">
    <source>
        <dbReference type="ARBA" id="ARBA00023136"/>
    </source>
</evidence>
<proteinExistence type="inferred from homology"/>
<evidence type="ECO:0000256" key="1">
    <source>
        <dbReference type="ARBA" id="ARBA00004141"/>
    </source>
</evidence>
<feature type="domain" description="EamA" evidence="7">
    <location>
        <begin position="154"/>
        <end position="283"/>
    </location>
</feature>
<comment type="caution">
    <text evidence="8">The sequence shown here is derived from an EMBL/GenBank/DDBJ whole genome shotgun (WGS) entry which is preliminary data.</text>
</comment>
<accession>A0A840X2M5</accession>
<reference evidence="8 9" key="1">
    <citation type="submission" date="2020-08" db="EMBL/GenBank/DDBJ databases">
        <title>Genomic Encyclopedia of Type Strains, Phase IV (KMG-IV): sequencing the most valuable type-strain genomes for metagenomic binning, comparative biology and taxonomic classification.</title>
        <authorList>
            <person name="Goeker M."/>
        </authorList>
    </citation>
    <scope>NUCLEOTIDE SEQUENCE [LARGE SCALE GENOMIC DNA]</scope>
    <source>
        <strain evidence="8 9">DSM 103377</strain>
    </source>
</reference>
<evidence type="ECO:0000256" key="4">
    <source>
        <dbReference type="ARBA" id="ARBA00022989"/>
    </source>
</evidence>
<dbReference type="PANTHER" id="PTHR32322">
    <property type="entry name" value="INNER MEMBRANE TRANSPORTER"/>
    <property type="match status" value="1"/>
</dbReference>
<dbReference type="RefSeq" id="WP_184011398.1">
    <property type="nucleotide sequence ID" value="NZ_JACIJS010000006.1"/>
</dbReference>
<evidence type="ECO:0000259" key="7">
    <source>
        <dbReference type="Pfam" id="PF00892"/>
    </source>
</evidence>
<evidence type="ECO:0000256" key="6">
    <source>
        <dbReference type="SAM" id="Phobius"/>
    </source>
</evidence>
<keyword evidence="9" id="KW-1185">Reference proteome</keyword>
<evidence type="ECO:0000313" key="9">
    <source>
        <dbReference type="Proteomes" id="UP000553766"/>
    </source>
</evidence>
<feature type="transmembrane region" description="Helical" evidence="6">
    <location>
        <begin position="95"/>
        <end position="116"/>
    </location>
</feature>
<feature type="transmembrane region" description="Helical" evidence="6">
    <location>
        <begin position="266"/>
        <end position="284"/>
    </location>
</feature>
<gene>
    <name evidence="8" type="ORF">FHS89_002122</name>
</gene>
<comment type="similarity">
    <text evidence="2">Belongs to the EamA transporter family.</text>
</comment>
<name>A0A840X2M5_9RHOB</name>
<feature type="transmembrane region" description="Helical" evidence="6">
    <location>
        <begin position="125"/>
        <end position="145"/>
    </location>
</feature>
<feature type="domain" description="EamA" evidence="7">
    <location>
        <begin position="11"/>
        <end position="139"/>
    </location>
</feature>
<evidence type="ECO:0000313" key="8">
    <source>
        <dbReference type="EMBL" id="MBB5516096.1"/>
    </source>
</evidence>
<feature type="transmembrane region" description="Helical" evidence="6">
    <location>
        <begin position="211"/>
        <end position="230"/>
    </location>
</feature>
<keyword evidence="3 6" id="KW-0812">Transmembrane</keyword>
<dbReference type="Gene3D" id="1.10.3730.20">
    <property type="match status" value="1"/>
</dbReference>
<feature type="transmembrane region" description="Helical" evidence="6">
    <location>
        <begin position="151"/>
        <end position="169"/>
    </location>
</feature>
<evidence type="ECO:0000256" key="3">
    <source>
        <dbReference type="ARBA" id="ARBA00022692"/>
    </source>
</evidence>
<feature type="transmembrane region" description="Helical" evidence="6">
    <location>
        <begin position="242"/>
        <end position="260"/>
    </location>
</feature>
<dbReference type="Pfam" id="PF00892">
    <property type="entry name" value="EamA"/>
    <property type="match status" value="2"/>
</dbReference>
<dbReference type="InterPro" id="IPR050638">
    <property type="entry name" value="AA-Vitamin_Transporters"/>
</dbReference>
<dbReference type="PANTHER" id="PTHR32322:SF2">
    <property type="entry name" value="EAMA DOMAIN-CONTAINING PROTEIN"/>
    <property type="match status" value="1"/>
</dbReference>
<feature type="transmembrane region" description="Helical" evidence="6">
    <location>
        <begin position="181"/>
        <end position="205"/>
    </location>
</feature>
<keyword evidence="5 6" id="KW-0472">Membrane</keyword>
<protein>
    <submittedName>
        <fullName evidence="8">Drug/metabolite transporter (DMT)-like permease</fullName>
    </submittedName>
</protein>
<feature type="transmembrane region" description="Helical" evidence="6">
    <location>
        <begin position="69"/>
        <end position="89"/>
    </location>
</feature>